<evidence type="ECO:0000313" key="4">
    <source>
        <dbReference type="Proteomes" id="UP000004259"/>
    </source>
</evidence>
<feature type="compositionally biased region" description="Basic and acidic residues" evidence="1">
    <location>
        <begin position="210"/>
        <end position="219"/>
    </location>
</feature>
<evidence type="ECO:0000313" key="3">
    <source>
        <dbReference type="EMBL" id="EGC03629.1"/>
    </source>
</evidence>
<feature type="chain" id="PRO_5003245607" evidence="2">
    <location>
        <begin position="25"/>
        <end position="281"/>
    </location>
</feature>
<keyword evidence="2" id="KW-0732">Signal</keyword>
<dbReference type="RefSeq" id="WP_002848419.1">
    <property type="nucleotide sequence ID" value="NZ_ADKM02000062.1"/>
</dbReference>
<dbReference type="eggNOG" id="ENOG50336SH">
    <property type="taxonomic scope" value="Bacteria"/>
</dbReference>
<dbReference type="AlphaFoldDB" id="E9SAX3"/>
<comment type="caution">
    <text evidence="3">The sequence shown here is derived from an EMBL/GenBank/DDBJ whole genome shotgun (WGS) entry which is preliminary data.</text>
</comment>
<name>E9SAX3_RUMAL</name>
<dbReference type="Proteomes" id="UP000004259">
    <property type="component" value="Unassembled WGS sequence"/>
</dbReference>
<sequence>MKDMKRFLALALSAAMTLGMTACGDTEKTDSKSADSSKPAASSAAEESAPESTAEPESAAPTESKAESKAEEKPAAEEENLKYIGEKDGEKSTYSVKLTNGTEKDIVGFAIRYGDDEFGENLLPDGEDFVADESRMLNYSHVVSGDVMTIGDFEVEITFDDDKSFVLHGFPLTNMLEGEIRLMDDYAFLVYTNKIGDSKNTMESEANAAEEARKAEEAKTATTTTTTTAQPETEPQTEAPTETQATEAPAVTEAPATEAPAETDAAQSPEGGCMGDDAFTL</sequence>
<feature type="compositionally biased region" description="Low complexity" evidence="1">
    <location>
        <begin position="220"/>
        <end position="267"/>
    </location>
</feature>
<feature type="signal peptide" evidence="2">
    <location>
        <begin position="1"/>
        <end position="24"/>
    </location>
</feature>
<dbReference type="EMBL" id="ADKM02000062">
    <property type="protein sequence ID" value="EGC03629.1"/>
    <property type="molecule type" value="Genomic_DNA"/>
</dbReference>
<feature type="region of interest" description="Disordered" evidence="1">
    <location>
        <begin position="23"/>
        <end position="86"/>
    </location>
</feature>
<dbReference type="OrthoDB" id="1822005at2"/>
<keyword evidence="4" id="KW-1185">Reference proteome</keyword>
<accession>E9SAX3</accession>
<feature type="compositionally biased region" description="Basic and acidic residues" evidence="1">
    <location>
        <begin position="25"/>
        <end position="35"/>
    </location>
</feature>
<keyword evidence="3" id="KW-0449">Lipoprotein</keyword>
<reference evidence="3 4" key="1">
    <citation type="submission" date="2011-02" db="EMBL/GenBank/DDBJ databases">
        <authorList>
            <person name="Nelson K.E."/>
            <person name="Sutton G."/>
            <person name="Torralba M."/>
            <person name="Durkin S."/>
            <person name="Harkins D."/>
            <person name="Montgomery R."/>
            <person name="Ziemer C."/>
            <person name="Klaassens E."/>
            <person name="Ocuiv P."/>
            <person name="Morrison M."/>
        </authorList>
    </citation>
    <scope>NUCLEOTIDE SEQUENCE [LARGE SCALE GENOMIC DNA]</scope>
    <source>
        <strain evidence="3 4">8</strain>
    </source>
</reference>
<proteinExistence type="predicted"/>
<gene>
    <name evidence="3" type="ORF">CUS_8086</name>
</gene>
<dbReference type="STRING" id="246199.CUS_8086"/>
<feature type="compositionally biased region" description="Low complexity" evidence="1">
    <location>
        <begin position="36"/>
        <end position="63"/>
    </location>
</feature>
<feature type="compositionally biased region" description="Basic and acidic residues" evidence="1">
    <location>
        <begin position="64"/>
        <end position="86"/>
    </location>
</feature>
<evidence type="ECO:0000256" key="1">
    <source>
        <dbReference type="SAM" id="MobiDB-lite"/>
    </source>
</evidence>
<evidence type="ECO:0000256" key="2">
    <source>
        <dbReference type="SAM" id="SignalP"/>
    </source>
</evidence>
<organism evidence="3 4">
    <name type="scientific">Ruminococcus albus 8</name>
    <dbReference type="NCBI Taxonomy" id="246199"/>
    <lineage>
        <taxon>Bacteria</taxon>
        <taxon>Bacillati</taxon>
        <taxon>Bacillota</taxon>
        <taxon>Clostridia</taxon>
        <taxon>Eubacteriales</taxon>
        <taxon>Oscillospiraceae</taxon>
        <taxon>Ruminococcus</taxon>
    </lineage>
</organism>
<feature type="region of interest" description="Disordered" evidence="1">
    <location>
        <begin position="202"/>
        <end position="281"/>
    </location>
</feature>
<protein>
    <submittedName>
        <fullName evidence="3">Putative lipoprotein</fullName>
    </submittedName>
</protein>
<dbReference type="PROSITE" id="PS51257">
    <property type="entry name" value="PROKAR_LIPOPROTEIN"/>
    <property type="match status" value="1"/>
</dbReference>